<gene>
    <name evidence="1" type="ordered locus">Bcell_3859</name>
</gene>
<organism evidence="1 2">
    <name type="scientific">Evansella cellulosilytica (strain ATCC 21833 / DSM 2522 / FERM P-1141 / JCM 9156 / N-4)</name>
    <name type="common">Bacillus cellulosilyticus</name>
    <dbReference type="NCBI Taxonomy" id="649639"/>
    <lineage>
        <taxon>Bacteria</taxon>
        <taxon>Bacillati</taxon>
        <taxon>Bacillota</taxon>
        <taxon>Bacilli</taxon>
        <taxon>Bacillales</taxon>
        <taxon>Bacillaceae</taxon>
        <taxon>Evansella</taxon>
    </lineage>
</organism>
<name>E6TUU6_EVAC2</name>
<reference evidence="1" key="1">
    <citation type="submission" date="2010-12" db="EMBL/GenBank/DDBJ databases">
        <title>Complete sequence of Bacillus cellulosilyticus DSM 2522.</title>
        <authorList>
            <consortium name="US DOE Joint Genome Institute"/>
            <person name="Lucas S."/>
            <person name="Copeland A."/>
            <person name="Lapidus A."/>
            <person name="Cheng J.-F."/>
            <person name="Bruce D."/>
            <person name="Goodwin L."/>
            <person name="Pitluck S."/>
            <person name="Chertkov O."/>
            <person name="Detter J.C."/>
            <person name="Han C."/>
            <person name="Tapia R."/>
            <person name="Land M."/>
            <person name="Hauser L."/>
            <person name="Jeffries C."/>
            <person name="Kyrpides N."/>
            <person name="Ivanova N."/>
            <person name="Mikhailova N."/>
            <person name="Brumm P."/>
            <person name="Mead D."/>
            <person name="Woyke T."/>
        </authorList>
    </citation>
    <scope>NUCLEOTIDE SEQUENCE [LARGE SCALE GENOMIC DNA]</scope>
    <source>
        <strain evidence="1">DSM 2522</strain>
    </source>
</reference>
<dbReference type="EMBL" id="CP002394">
    <property type="protein sequence ID" value="ADU32098.1"/>
    <property type="molecule type" value="Genomic_DNA"/>
</dbReference>
<proteinExistence type="predicted"/>
<keyword evidence="2" id="KW-1185">Reference proteome</keyword>
<accession>E6TUU6</accession>
<protein>
    <submittedName>
        <fullName evidence="1">Uncharacterized protein</fullName>
    </submittedName>
</protein>
<evidence type="ECO:0000313" key="1">
    <source>
        <dbReference type="EMBL" id="ADU32098.1"/>
    </source>
</evidence>
<sequence length="69" mass="7757">MSLNVCKNKIFLANGDGSPSLSQVKTVTRKSGANWLNCLLYLYKRSIFHRPAVNCISAQNILEKNKVFL</sequence>
<dbReference type="AlphaFoldDB" id="E6TUU6"/>
<dbReference type="HOGENOM" id="CLU_2767160_0_0_9"/>
<dbReference type="Proteomes" id="UP000001401">
    <property type="component" value="Chromosome"/>
</dbReference>
<dbReference type="KEGG" id="bco:Bcell_3859"/>
<evidence type="ECO:0000313" key="2">
    <source>
        <dbReference type="Proteomes" id="UP000001401"/>
    </source>
</evidence>